<gene>
    <name evidence="16" type="ORF">RUM43_004007</name>
</gene>
<keyword evidence="11 13" id="KW-0324">Glycolysis</keyword>
<reference evidence="16 17" key="1">
    <citation type="submission" date="2023-10" db="EMBL/GenBank/DDBJ databases">
        <title>Genomes of two closely related lineages of the louse Polyplax serrata with different host specificities.</title>
        <authorList>
            <person name="Martinu J."/>
            <person name="Tarabai H."/>
            <person name="Stefka J."/>
            <person name="Hypsa V."/>
        </authorList>
    </citation>
    <scope>NUCLEOTIDE SEQUENCE [LARGE SCALE GENOMIC DNA]</scope>
    <source>
        <strain evidence="16">HR10_N</strain>
    </source>
</reference>
<evidence type="ECO:0000259" key="15">
    <source>
        <dbReference type="Pfam" id="PF02887"/>
    </source>
</evidence>
<evidence type="ECO:0000256" key="8">
    <source>
        <dbReference type="ARBA" id="ARBA00022777"/>
    </source>
</evidence>
<proteinExistence type="inferred from homology"/>
<dbReference type="GO" id="GO:0000287">
    <property type="term" value="F:magnesium ion binding"/>
    <property type="evidence" value="ECO:0007669"/>
    <property type="project" value="InterPro"/>
</dbReference>
<sequence>MSAPKKKPICKVCPKKKPCQPVKDFEPLEEGVFELPVEEEEIVEEEETEDECLEEESCKQIATAGYVLDEIPPKKKERKSFFAPDELKARYENMLPLDVTNDHQHEASLRTTVIDHMSALRVTSEPLFKRQPAIIATIGPSCTEVSQIEDLLDAGMNIARINMAYGDRCCQLNAIRNFKQAVKNYCGRIGMKIPVGLMMDLKGPEIRTGRICKLYACDPENPQILIEKSSVVKLTTETTYSDKCTPTLLYIDFPLFPQYVRPGMKIYIDDGSIHLTVRKVSETEVITFVEAPGYLGNLRPVHIPMVPLDMPALTNIDAEDIEFGVEEEFDFIAVSKIENADILHSLKSKLVECLLMAKKLRERPIMVLSKISNFQAVRNIDEILEVSDGVIIQRGDLGLDLPPEKVYIAQREIIGKCNLANKPVICCTQLMRSMTRRPLIDRSHIFDVASCIEDGADGVCLTGETAVGDLPAEVVEQTHNILREAEAANSRKYHFNEITEKLHPPIEPVMAIGMAACIVAEKIGATAIIVLTTSGRSAQIISWFRPRCVVLAVTKFERTARQMHLWKSVCPLIYTGPCVKNNWFTNLDLRFQYGITFGKMAGFIESGDPLVLVSGYGKTTAFTNCLRVVYASTEPGLYLEHSKEFYNNIYLQRNCSSDAKKGPCEKGDC</sequence>
<evidence type="ECO:0000256" key="13">
    <source>
        <dbReference type="RuleBase" id="RU000504"/>
    </source>
</evidence>
<evidence type="ECO:0000256" key="5">
    <source>
        <dbReference type="ARBA" id="ARBA00022679"/>
    </source>
</evidence>
<dbReference type="AlphaFoldDB" id="A0AAN8XL78"/>
<dbReference type="GO" id="GO:0016301">
    <property type="term" value="F:kinase activity"/>
    <property type="evidence" value="ECO:0007669"/>
    <property type="project" value="UniProtKB-KW"/>
</dbReference>
<dbReference type="GO" id="GO:0030955">
    <property type="term" value="F:potassium ion binding"/>
    <property type="evidence" value="ECO:0007669"/>
    <property type="project" value="InterPro"/>
</dbReference>
<evidence type="ECO:0000256" key="10">
    <source>
        <dbReference type="ARBA" id="ARBA00022842"/>
    </source>
</evidence>
<dbReference type="InterPro" id="IPR015795">
    <property type="entry name" value="Pyrv_Knase_C"/>
</dbReference>
<name>A0AAN8XL78_POLSC</name>
<dbReference type="EMBL" id="JAWJWE010000002">
    <property type="protein sequence ID" value="KAK6642505.1"/>
    <property type="molecule type" value="Genomic_DNA"/>
</dbReference>
<dbReference type="InterPro" id="IPR015793">
    <property type="entry name" value="Pyrv_Knase_brl"/>
</dbReference>
<dbReference type="SUPFAM" id="SSF51621">
    <property type="entry name" value="Phosphoenolpyruvate/pyruvate domain"/>
    <property type="match status" value="1"/>
</dbReference>
<evidence type="ECO:0000256" key="3">
    <source>
        <dbReference type="ARBA" id="ARBA00008663"/>
    </source>
</evidence>
<keyword evidence="9" id="KW-0067">ATP-binding</keyword>
<comment type="catalytic activity">
    <reaction evidence="13">
        <text>pyruvate + ATP = phosphoenolpyruvate + ADP + H(+)</text>
        <dbReference type="Rhea" id="RHEA:18157"/>
        <dbReference type="ChEBI" id="CHEBI:15361"/>
        <dbReference type="ChEBI" id="CHEBI:15378"/>
        <dbReference type="ChEBI" id="CHEBI:30616"/>
        <dbReference type="ChEBI" id="CHEBI:58702"/>
        <dbReference type="ChEBI" id="CHEBI:456216"/>
        <dbReference type="EC" id="2.7.1.40"/>
    </reaction>
</comment>
<dbReference type="Gene3D" id="3.20.20.60">
    <property type="entry name" value="Phosphoenolpyruvate-binding domains"/>
    <property type="match status" value="1"/>
</dbReference>
<dbReference type="InterPro" id="IPR011037">
    <property type="entry name" value="Pyrv_Knase-like_insert_dom_sf"/>
</dbReference>
<protein>
    <recommendedName>
        <fullName evidence="4 13">Pyruvate kinase</fullName>
        <ecNumber evidence="4 13">2.7.1.40</ecNumber>
    </recommendedName>
</protein>
<dbReference type="Gene3D" id="3.40.1380.20">
    <property type="entry name" value="Pyruvate kinase, C-terminal domain"/>
    <property type="match status" value="1"/>
</dbReference>
<evidence type="ECO:0000256" key="11">
    <source>
        <dbReference type="ARBA" id="ARBA00023152"/>
    </source>
</evidence>
<evidence type="ECO:0000313" key="16">
    <source>
        <dbReference type="EMBL" id="KAK6642505.1"/>
    </source>
</evidence>
<evidence type="ECO:0000256" key="12">
    <source>
        <dbReference type="ARBA" id="ARBA00023317"/>
    </source>
</evidence>
<keyword evidence="12" id="KW-0670">Pyruvate</keyword>
<comment type="pathway">
    <text evidence="2 13">Carbohydrate degradation; glycolysis; pyruvate from D-glyceraldehyde 3-phosphate: step 5/5.</text>
</comment>
<dbReference type="Proteomes" id="UP001372834">
    <property type="component" value="Unassembled WGS sequence"/>
</dbReference>
<dbReference type="SUPFAM" id="SSF52935">
    <property type="entry name" value="PK C-terminal domain-like"/>
    <property type="match status" value="1"/>
</dbReference>
<dbReference type="GO" id="GO:0005524">
    <property type="term" value="F:ATP binding"/>
    <property type="evidence" value="ECO:0007669"/>
    <property type="project" value="UniProtKB-KW"/>
</dbReference>
<evidence type="ECO:0000313" key="17">
    <source>
        <dbReference type="Proteomes" id="UP001372834"/>
    </source>
</evidence>
<comment type="cofactor">
    <cofactor evidence="1">
        <name>K(+)</name>
        <dbReference type="ChEBI" id="CHEBI:29103"/>
    </cofactor>
</comment>
<evidence type="ECO:0000256" key="7">
    <source>
        <dbReference type="ARBA" id="ARBA00022741"/>
    </source>
</evidence>
<evidence type="ECO:0000256" key="4">
    <source>
        <dbReference type="ARBA" id="ARBA00012142"/>
    </source>
</evidence>
<dbReference type="PRINTS" id="PR01050">
    <property type="entry name" value="PYRUVTKNASE"/>
</dbReference>
<keyword evidence="7" id="KW-0547">Nucleotide-binding</keyword>
<accession>A0AAN8XL78</accession>
<comment type="caution">
    <text evidence="16">The sequence shown here is derived from an EMBL/GenBank/DDBJ whole genome shotgun (WGS) entry which is preliminary data.</text>
</comment>
<dbReference type="EC" id="2.7.1.40" evidence="4 13"/>
<evidence type="ECO:0000256" key="1">
    <source>
        <dbReference type="ARBA" id="ARBA00001958"/>
    </source>
</evidence>
<keyword evidence="6" id="KW-0479">Metal-binding</keyword>
<keyword evidence="8 13" id="KW-0418">Kinase</keyword>
<feature type="domain" description="Pyruvate kinase C-terminal" evidence="15">
    <location>
        <begin position="511"/>
        <end position="629"/>
    </location>
</feature>
<dbReference type="SUPFAM" id="SSF50800">
    <property type="entry name" value="PK beta-barrel domain-like"/>
    <property type="match status" value="1"/>
</dbReference>
<dbReference type="Pfam" id="PF00224">
    <property type="entry name" value="PK"/>
    <property type="match status" value="1"/>
</dbReference>
<dbReference type="PANTHER" id="PTHR11817">
    <property type="entry name" value="PYRUVATE KINASE"/>
    <property type="match status" value="1"/>
</dbReference>
<feature type="domain" description="Pyruvate kinase barrel" evidence="14">
    <location>
        <begin position="130"/>
        <end position="475"/>
    </location>
</feature>
<dbReference type="InterPro" id="IPR015813">
    <property type="entry name" value="Pyrv/PenolPyrv_kinase-like_dom"/>
</dbReference>
<dbReference type="InterPro" id="IPR036918">
    <property type="entry name" value="Pyrv_Knase_C_sf"/>
</dbReference>
<keyword evidence="10 13" id="KW-0460">Magnesium</keyword>
<evidence type="ECO:0000256" key="2">
    <source>
        <dbReference type="ARBA" id="ARBA00004997"/>
    </source>
</evidence>
<dbReference type="NCBIfam" id="TIGR01064">
    <property type="entry name" value="pyruv_kin"/>
    <property type="match status" value="1"/>
</dbReference>
<dbReference type="InterPro" id="IPR040442">
    <property type="entry name" value="Pyrv_kinase-like_dom_sf"/>
</dbReference>
<dbReference type="InterPro" id="IPR001697">
    <property type="entry name" value="Pyr_Knase"/>
</dbReference>
<comment type="similarity">
    <text evidence="3 13">Belongs to the pyruvate kinase family.</text>
</comment>
<dbReference type="Pfam" id="PF02887">
    <property type="entry name" value="PK_C"/>
    <property type="match status" value="1"/>
</dbReference>
<dbReference type="GO" id="GO:0004743">
    <property type="term" value="F:pyruvate kinase activity"/>
    <property type="evidence" value="ECO:0007669"/>
    <property type="project" value="UniProtKB-EC"/>
</dbReference>
<dbReference type="InterPro" id="IPR015806">
    <property type="entry name" value="Pyrv_Knase_insert_dom_sf"/>
</dbReference>
<keyword evidence="5 13" id="KW-0808">Transferase</keyword>
<organism evidence="16 17">
    <name type="scientific">Polyplax serrata</name>
    <name type="common">Common mouse louse</name>
    <dbReference type="NCBI Taxonomy" id="468196"/>
    <lineage>
        <taxon>Eukaryota</taxon>
        <taxon>Metazoa</taxon>
        <taxon>Ecdysozoa</taxon>
        <taxon>Arthropoda</taxon>
        <taxon>Hexapoda</taxon>
        <taxon>Insecta</taxon>
        <taxon>Pterygota</taxon>
        <taxon>Neoptera</taxon>
        <taxon>Paraneoptera</taxon>
        <taxon>Psocodea</taxon>
        <taxon>Troctomorpha</taxon>
        <taxon>Phthiraptera</taxon>
        <taxon>Anoplura</taxon>
        <taxon>Polyplacidae</taxon>
        <taxon>Polyplax</taxon>
    </lineage>
</organism>
<evidence type="ECO:0000256" key="6">
    <source>
        <dbReference type="ARBA" id="ARBA00022723"/>
    </source>
</evidence>
<dbReference type="Gene3D" id="2.40.33.10">
    <property type="entry name" value="PK beta-barrel domain-like"/>
    <property type="match status" value="1"/>
</dbReference>
<evidence type="ECO:0000259" key="14">
    <source>
        <dbReference type="Pfam" id="PF00224"/>
    </source>
</evidence>
<evidence type="ECO:0000256" key="9">
    <source>
        <dbReference type="ARBA" id="ARBA00022840"/>
    </source>
</evidence>